<dbReference type="PANTHER" id="PTHR11161">
    <property type="entry name" value="O-ACYLTRANSFERASE"/>
    <property type="match status" value="1"/>
</dbReference>
<feature type="transmembrane region" description="Helical" evidence="1">
    <location>
        <begin position="138"/>
        <end position="159"/>
    </location>
</feature>
<keyword evidence="1" id="KW-0812">Transmembrane</keyword>
<gene>
    <name evidence="2" type="ORF">TCEB3V08_LOCUS9986</name>
</gene>
<sequence length="264" mass="30435">MLKPQPRPIKSEKCPRVPDAFLCRSCIRFAKLREHGTKEKKRGEPKSIYHTPEGNGSILRWSWSVAVGKVVVSLSSEYSSARIVKWGWLKYALCWRGLTIFSKISYSVYLTQFLGFFYNVGTTRTSQEFNAFTSVVNLLEFIFVLFISTIMTLLFDLPMQEVKNVLMKSKYSVYLTQFLGFFYDVGTTRTSQEFNAFTSVVNLLEFIFVLFISTIMTLLFDLPMQEVKNVLMKSIVGNSLQPTSLMYELLLHRRSAVDYDGDEN</sequence>
<proteinExistence type="predicted"/>
<accession>A0A7R9H662</accession>
<evidence type="ECO:0000313" key="2">
    <source>
        <dbReference type="EMBL" id="CAD7409364.1"/>
    </source>
</evidence>
<name>A0A7R9H662_TIMCR</name>
<keyword evidence="1" id="KW-0472">Membrane</keyword>
<dbReference type="EMBL" id="OC321064">
    <property type="protein sequence ID" value="CAD7409364.1"/>
    <property type="molecule type" value="Genomic_DNA"/>
</dbReference>
<protein>
    <submittedName>
        <fullName evidence="2">Uncharacterized protein</fullName>
    </submittedName>
</protein>
<dbReference type="InterPro" id="IPR052728">
    <property type="entry name" value="O2_lipid_transport_reg"/>
</dbReference>
<feature type="transmembrane region" description="Helical" evidence="1">
    <location>
        <begin position="200"/>
        <end position="222"/>
    </location>
</feature>
<dbReference type="PANTHER" id="PTHR11161:SF4">
    <property type="entry name" value="DROP DEAD"/>
    <property type="match status" value="1"/>
</dbReference>
<dbReference type="AlphaFoldDB" id="A0A7R9H662"/>
<reference evidence="2" key="1">
    <citation type="submission" date="2020-11" db="EMBL/GenBank/DDBJ databases">
        <authorList>
            <person name="Tran Van P."/>
        </authorList>
    </citation>
    <scope>NUCLEOTIDE SEQUENCE</scope>
</reference>
<organism evidence="2">
    <name type="scientific">Timema cristinae</name>
    <name type="common">Walking stick</name>
    <dbReference type="NCBI Taxonomy" id="61476"/>
    <lineage>
        <taxon>Eukaryota</taxon>
        <taxon>Metazoa</taxon>
        <taxon>Ecdysozoa</taxon>
        <taxon>Arthropoda</taxon>
        <taxon>Hexapoda</taxon>
        <taxon>Insecta</taxon>
        <taxon>Pterygota</taxon>
        <taxon>Neoptera</taxon>
        <taxon>Polyneoptera</taxon>
        <taxon>Phasmatodea</taxon>
        <taxon>Timematodea</taxon>
        <taxon>Timematoidea</taxon>
        <taxon>Timematidae</taxon>
        <taxon>Timema</taxon>
    </lineage>
</organism>
<evidence type="ECO:0000256" key="1">
    <source>
        <dbReference type="SAM" id="Phobius"/>
    </source>
</evidence>
<feature type="transmembrane region" description="Helical" evidence="1">
    <location>
        <begin position="100"/>
        <end position="118"/>
    </location>
</feature>
<keyword evidence="1" id="KW-1133">Transmembrane helix</keyword>